<reference evidence="18 19" key="1">
    <citation type="submission" date="2015-09" db="EMBL/GenBank/DDBJ databases">
        <authorList>
            <consortium name="Pathogen Informatics"/>
        </authorList>
    </citation>
    <scope>NUCLEOTIDE SEQUENCE [LARGE SCALE GENOMIC DNA]</scope>
    <source>
        <strain evidence="18 19">2789STDY5834966</strain>
    </source>
</reference>
<sequence>MQRKVYILENLDCANCAAKIERKLSKLPELSDVSVTFATKQLRFAAEDPEAVLPKIRETIQSMEPDVEVVERTRSRRKAAETHNHEHHYHHHEHGEECGCGHDHHDHDHDHEEHEHHHHHHEHGEECGCGHDHHDHDHDHEEHEHHYHHHEHGEECGCGHDHHDHDHDHEEHEHEHHHHHEHGEECGCGHDHHDHDHDHEDHDHHHHHEHGEECGCGHDHHDHDHDHEEHEHHHHHHEHGEECGCGHDHHNHEHHHHHDHGPAKPQATRSHTHFQVDHHQVEGHPEGCQCEQCNSYVEYCDVCGESLAKCNCHMPDEDLEKKVYILEGIDCANCAAKIEAKIRQMPEVGFASVAFATKQLRVSANNQAELLPKMQAVVDSIEDGVTIVPRQRKKLSGISNTKVYILEGLDCANCAAKIEAKLRTLNGVDDLTITYATKQMKLSAKNPDQMIPMIKETIDAMEDGITIVPKDNKVIKSEEAGEKKFSFNNPLVSIGVGAVIFIIGEILEHVGNVPTIPMFALFLIAYLVLGGKVLITAGKNIMKGQVFDENFLMCIATIGAFCIQEFPEAVGVMLFYRIGEYFEEKATEQSRTQIMEAVDLRPEVVNLVIGNDVRIIDAEEANVGDILLVRPGDRIPLDGVIIDGESRIDTSPVTGEPVPVMAKAGDNIVSGCVNTSGQLKIRVEKILEESMVTRILDSVENAAASKPNIDKFITRFARVYTPFVVLFALFVAVVLPFILPDSLNWHFFVDSAYTGTVNTIHGTSGTASIYTALTFLVISCPCALVLSVPLAFFSGIGAGSKKGILFKGGIAIESLKNVKAIVMDKTGTITKGNFVVQKANPAGNAMTANDLLAISASCELSSTHPIGNSIVEAAEEKGLSIERPSKVEEIAGHGIRAELSRGVVLCGNRKLMDAQNVDLSVYQKENFGTEVLVALNGKFVGNIVISDTVKDDAKDAIADVKKQGIITAMLTGDAQESADAVAKETGIDEVHAKLLPQDKLSELKKIRENHGAVMFVGDGINDAPVLAGADVGAAMGSGADAAIEAADVVFMNSEMKAIPEAVGIAKMTNSISWQNVVFALAIKIIVMIMGLFGFANMWIAVFADTGVSVLCLLNSIRILHRK</sequence>
<feature type="compositionally biased region" description="Basic and acidic residues" evidence="16">
    <location>
        <begin position="75"/>
        <end position="84"/>
    </location>
</feature>
<dbReference type="Gene3D" id="2.70.150.10">
    <property type="entry name" value="Calcium-transporting ATPase, cytoplasmic transduction domain A"/>
    <property type="match status" value="1"/>
</dbReference>
<dbReference type="GO" id="GO:0016887">
    <property type="term" value="F:ATP hydrolysis activity"/>
    <property type="evidence" value="ECO:0007669"/>
    <property type="project" value="InterPro"/>
</dbReference>
<feature type="region of interest" description="Disordered" evidence="16">
    <location>
        <begin position="164"/>
        <end position="186"/>
    </location>
</feature>
<dbReference type="Gene3D" id="3.40.1110.10">
    <property type="entry name" value="Calcium-transporting ATPase, cytoplasmic domain N"/>
    <property type="match status" value="1"/>
</dbReference>
<feature type="domain" description="HMA" evidence="17">
    <location>
        <begin position="400"/>
        <end position="466"/>
    </location>
</feature>
<dbReference type="InterPro" id="IPR027256">
    <property type="entry name" value="P-typ_ATPase_IB"/>
</dbReference>
<evidence type="ECO:0000256" key="7">
    <source>
        <dbReference type="ARBA" id="ARBA00022723"/>
    </source>
</evidence>
<evidence type="ECO:0000256" key="16">
    <source>
        <dbReference type="SAM" id="MobiDB-lite"/>
    </source>
</evidence>
<dbReference type="PROSITE" id="PS01229">
    <property type="entry name" value="COF_2"/>
    <property type="match status" value="1"/>
</dbReference>
<feature type="compositionally biased region" description="Basic and acidic residues" evidence="16">
    <location>
        <begin position="238"/>
        <end position="251"/>
    </location>
</feature>
<proteinExistence type="inferred from homology"/>
<comment type="similarity">
    <text evidence="2 15">Belongs to the cation transport ATPase (P-type) (TC 3.A.3) family. Type IB subfamily.</text>
</comment>
<feature type="region of interest" description="Disordered" evidence="16">
    <location>
        <begin position="136"/>
        <end position="155"/>
    </location>
</feature>
<keyword evidence="6 15" id="KW-0812">Transmembrane</keyword>
<organism evidence="18 19">
    <name type="scientific">Anaerobutyricum hallii</name>
    <dbReference type="NCBI Taxonomy" id="39488"/>
    <lineage>
        <taxon>Bacteria</taxon>
        <taxon>Bacillati</taxon>
        <taxon>Bacillota</taxon>
        <taxon>Clostridia</taxon>
        <taxon>Lachnospirales</taxon>
        <taxon>Lachnospiraceae</taxon>
        <taxon>Anaerobutyricum</taxon>
    </lineage>
</organism>
<keyword evidence="8 15" id="KW-0547">Nucleotide-binding</keyword>
<keyword evidence="18" id="KW-0378">Hydrolase</keyword>
<dbReference type="Pfam" id="PF00403">
    <property type="entry name" value="HMA"/>
    <property type="match status" value="3"/>
</dbReference>
<dbReference type="GO" id="GO:0046872">
    <property type="term" value="F:metal ion binding"/>
    <property type="evidence" value="ECO:0007669"/>
    <property type="project" value="UniProtKB-KW"/>
</dbReference>
<dbReference type="PANTHER" id="PTHR48085">
    <property type="entry name" value="CADMIUM/ZINC-TRANSPORTING ATPASE HMA2-RELATED"/>
    <property type="match status" value="1"/>
</dbReference>
<feature type="transmembrane region" description="Helical" evidence="15">
    <location>
        <begin position="1101"/>
        <end position="1119"/>
    </location>
</feature>
<dbReference type="SUPFAM" id="SSF56784">
    <property type="entry name" value="HAD-like"/>
    <property type="match status" value="1"/>
</dbReference>
<comment type="subcellular location">
    <subcellularLocation>
        <location evidence="1">Cell membrane</location>
        <topology evidence="1">Multi-pass membrane protein</topology>
    </subcellularLocation>
</comment>
<feature type="transmembrane region" description="Helical" evidence="15">
    <location>
        <begin position="719"/>
        <end position="739"/>
    </location>
</feature>
<dbReference type="InterPro" id="IPR036163">
    <property type="entry name" value="HMA_dom_sf"/>
</dbReference>
<dbReference type="InterPro" id="IPR036412">
    <property type="entry name" value="HAD-like_sf"/>
</dbReference>
<dbReference type="NCBIfam" id="TIGR01494">
    <property type="entry name" value="ATPase_P-type"/>
    <property type="match status" value="2"/>
</dbReference>
<evidence type="ECO:0000313" key="18">
    <source>
        <dbReference type="EMBL" id="CUM78083.1"/>
    </source>
</evidence>
<evidence type="ECO:0000256" key="11">
    <source>
        <dbReference type="ARBA" id="ARBA00022989"/>
    </source>
</evidence>
<dbReference type="GO" id="GO:0005886">
    <property type="term" value="C:plasma membrane"/>
    <property type="evidence" value="ECO:0007669"/>
    <property type="project" value="UniProtKB-SubCell"/>
</dbReference>
<dbReference type="InterPro" id="IPR059000">
    <property type="entry name" value="ATPase_P-type_domA"/>
</dbReference>
<keyword evidence="11 15" id="KW-1133">Transmembrane helix</keyword>
<dbReference type="SFLD" id="SFLDS00003">
    <property type="entry name" value="Haloacid_Dehalogenase"/>
    <property type="match status" value="1"/>
</dbReference>
<evidence type="ECO:0000313" key="19">
    <source>
        <dbReference type="Proteomes" id="UP000095390"/>
    </source>
</evidence>
<dbReference type="GO" id="GO:0008551">
    <property type="term" value="F:P-type cadmium transporter activity"/>
    <property type="evidence" value="ECO:0007669"/>
    <property type="project" value="UniProtKB-EC"/>
</dbReference>
<feature type="domain" description="HMA" evidence="17">
    <location>
        <begin position="320"/>
        <end position="386"/>
    </location>
</feature>
<keyword evidence="5" id="KW-0597">Phosphoprotein</keyword>
<dbReference type="InterPro" id="IPR023214">
    <property type="entry name" value="HAD_sf"/>
</dbReference>
<dbReference type="InterPro" id="IPR017969">
    <property type="entry name" value="Heavy-metal-associated_CS"/>
</dbReference>
<dbReference type="AlphaFoldDB" id="A0A173RJH3"/>
<dbReference type="InterPro" id="IPR018303">
    <property type="entry name" value="ATPase_P-typ_P_site"/>
</dbReference>
<dbReference type="RefSeq" id="WP_082427872.1">
    <property type="nucleotide sequence ID" value="NZ_CYYC01000002.1"/>
</dbReference>
<evidence type="ECO:0000256" key="5">
    <source>
        <dbReference type="ARBA" id="ARBA00022553"/>
    </source>
</evidence>
<dbReference type="PRINTS" id="PR00941">
    <property type="entry name" value="CDATPASE"/>
</dbReference>
<dbReference type="CDD" id="cd00371">
    <property type="entry name" value="HMA"/>
    <property type="match status" value="3"/>
</dbReference>
<evidence type="ECO:0000259" key="17">
    <source>
        <dbReference type="PROSITE" id="PS50846"/>
    </source>
</evidence>
<accession>A0A173RJH3</accession>
<dbReference type="SFLD" id="SFLDF00027">
    <property type="entry name" value="p-type_atpase"/>
    <property type="match status" value="1"/>
</dbReference>
<dbReference type="Gene3D" id="3.40.50.1000">
    <property type="entry name" value="HAD superfamily/HAD-like"/>
    <property type="match status" value="1"/>
</dbReference>
<dbReference type="EMBL" id="CYYC01000002">
    <property type="protein sequence ID" value="CUM78083.1"/>
    <property type="molecule type" value="Genomic_DNA"/>
</dbReference>
<feature type="transmembrane region" description="Helical" evidence="15">
    <location>
        <begin position="516"/>
        <end position="535"/>
    </location>
</feature>
<evidence type="ECO:0000256" key="2">
    <source>
        <dbReference type="ARBA" id="ARBA00006024"/>
    </source>
</evidence>
<dbReference type="PROSITE" id="PS00154">
    <property type="entry name" value="ATPASE_E1_E2"/>
    <property type="match status" value="1"/>
</dbReference>
<dbReference type="InterPro" id="IPR001757">
    <property type="entry name" value="P_typ_ATPase"/>
</dbReference>
<name>A0A173RJH3_9FIRM</name>
<feature type="region of interest" description="Disordered" evidence="16">
    <location>
        <begin position="75"/>
        <end position="128"/>
    </location>
</feature>
<dbReference type="InterPro" id="IPR008250">
    <property type="entry name" value="ATPase_P-typ_transduc_dom_A_sf"/>
</dbReference>
<protein>
    <recommendedName>
        <fullName evidence="13">Cd(2+)-exporting ATPase</fullName>
        <ecNumber evidence="13">7.2.2.21</ecNumber>
    </recommendedName>
</protein>
<comment type="catalytic activity">
    <reaction evidence="14">
        <text>Cd(2+)(in) + ATP + H2O = Cd(2+)(out) + ADP + phosphate + H(+)</text>
        <dbReference type="Rhea" id="RHEA:12132"/>
        <dbReference type="ChEBI" id="CHEBI:15377"/>
        <dbReference type="ChEBI" id="CHEBI:15378"/>
        <dbReference type="ChEBI" id="CHEBI:30616"/>
        <dbReference type="ChEBI" id="CHEBI:43474"/>
        <dbReference type="ChEBI" id="CHEBI:48775"/>
        <dbReference type="ChEBI" id="CHEBI:456216"/>
        <dbReference type="EC" id="7.2.2.21"/>
    </reaction>
</comment>
<dbReference type="PRINTS" id="PR00119">
    <property type="entry name" value="CATATPASE"/>
</dbReference>
<dbReference type="Proteomes" id="UP000095390">
    <property type="component" value="Unassembled WGS sequence"/>
</dbReference>
<dbReference type="InterPro" id="IPR023299">
    <property type="entry name" value="ATPase_P-typ_cyto_dom_N"/>
</dbReference>
<dbReference type="PANTHER" id="PTHR48085:SF5">
    <property type="entry name" value="CADMIUM_ZINC-TRANSPORTING ATPASE HMA4-RELATED"/>
    <property type="match status" value="1"/>
</dbReference>
<evidence type="ECO:0000256" key="8">
    <source>
        <dbReference type="ARBA" id="ARBA00022741"/>
    </source>
</evidence>
<evidence type="ECO:0000256" key="3">
    <source>
        <dbReference type="ARBA" id="ARBA00022475"/>
    </source>
</evidence>
<feature type="compositionally biased region" description="Basic and acidic residues" evidence="16">
    <location>
        <begin position="164"/>
        <end position="174"/>
    </location>
</feature>
<dbReference type="EC" id="7.2.2.21" evidence="13"/>
<dbReference type="SUPFAM" id="SSF81665">
    <property type="entry name" value="Calcium ATPase, transmembrane domain M"/>
    <property type="match status" value="1"/>
</dbReference>
<evidence type="ECO:0000256" key="12">
    <source>
        <dbReference type="ARBA" id="ARBA00023136"/>
    </source>
</evidence>
<keyword evidence="12 15" id="KW-0472">Membrane</keyword>
<dbReference type="InterPro" id="IPR006121">
    <property type="entry name" value="HMA_dom"/>
</dbReference>
<dbReference type="SUPFAM" id="SSF55008">
    <property type="entry name" value="HMA, heavy metal-associated domain"/>
    <property type="match status" value="3"/>
</dbReference>
<feature type="transmembrane region" description="Helical" evidence="15">
    <location>
        <begin position="769"/>
        <end position="793"/>
    </location>
</feature>
<evidence type="ECO:0000256" key="13">
    <source>
        <dbReference type="ARBA" id="ARBA00039103"/>
    </source>
</evidence>
<dbReference type="NCBIfam" id="TIGR01525">
    <property type="entry name" value="ATPase-IB_hvy"/>
    <property type="match status" value="1"/>
</dbReference>
<keyword evidence="10" id="KW-1278">Translocase</keyword>
<evidence type="ECO:0000256" key="10">
    <source>
        <dbReference type="ARBA" id="ARBA00022967"/>
    </source>
</evidence>
<feature type="domain" description="HMA" evidence="17">
    <location>
        <begin position="2"/>
        <end position="68"/>
    </location>
</feature>
<dbReference type="InterPro" id="IPR044492">
    <property type="entry name" value="P_typ_ATPase_HD_dom"/>
</dbReference>
<feature type="transmembrane region" description="Helical" evidence="15">
    <location>
        <begin position="1076"/>
        <end position="1095"/>
    </location>
</feature>
<evidence type="ECO:0000256" key="6">
    <source>
        <dbReference type="ARBA" id="ARBA00022692"/>
    </source>
</evidence>
<gene>
    <name evidence="18" type="primary">cadA</name>
    <name evidence="18" type="ORF">ERS852578_00182</name>
</gene>
<evidence type="ECO:0000256" key="15">
    <source>
        <dbReference type="RuleBase" id="RU362081"/>
    </source>
</evidence>
<evidence type="ECO:0000256" key="1">
    <source>
        <dbReference type="ARBA" id="ARBA00004651"/>
    </source>
</evidence>
<keyword evidence="3 15" id="KW-1003">Cell membrane</keyword>
<feature type="compositionally biased region" description="Basic and acidic residues" evidence="16">
    <location>
        <begin position="93"/>
        <end position="115"/>
    </location>
</feature>
<evidence type="ECO:0000256" key="4">
    <source>
        <dbReference type="ARBA" id="ARBA00022539"/>
    </source>
</evidence>
<dbReference type="PROSITE" id="PS50846">
    <property type="entry name" value="HMA_2"/>
    <property type="match status" value="3"/>
</dbReference>
<evidence type="ECO:0000256" key="9">
    <source>
        <dbReference type="ARBA" id="ARBA00022840"/>
    </source>
</evidence>
<dbReference type="PROSITE" id="PS01047">
    <property type="entry name" value="HMA_1"/>
    <property type="match status" value="3"/>
</dbReference>
<keyword evidence="9 15" id="KW-0067">ATP-binding</keyword>
<evidence type="ECO:0000256" key="14">
    <source>
        <dbReference type="ARBA" id="ARBA00049338"/>
    </source>
</evidence>
<dbReference type="InterPro" id="IPR023298">
    <property type="entry name" value="ATPase_P-typ_TM_dom_sf"/>
</dbReference>
<dbReference type="SFLD" id="SFLDG00002">
    <property type="entry name" value="C1.7:_P-type_atpase_like"/>
    <property type="match status" value="1"/>
</dbReference>
<keyword evidence="4" id="KW-0104">Cadmium</keyword>
<dbReference type="Pfam" id="PF00702">
    <property type="entry name" value="Hydrolase"/>
    <property type="match status" value="1"/>
</dbReference>
<feature type="transmembrane region" description="Helical" evidence="15">
    <location>
        <begin position="485"/>
        <end position="504"/>
    </location>
</feature>
<dbReference type="SUPFAM" id="SSF81653">
    <property type="entry name" value="Calcium ATPase, transduction domain A"/>
    <property type="match status" value="1"/>
</dbReference>
<keyword evidence="7 15" id="KW-0479">Metal-binding</keyword>
<feature type="region of interest" description="Disordered" evidence="16">
    <location>
        <begin position="223"/>
        <end position="274"/>
    </location>
</feature>
<dbReference type="GO" id="GO:0005524">
    <property type="term" value="F:ATP binding"/>
    <property type="evidence" value="ECO:0007669"/>
    <property type="project" value="UniProtKB-UniRule"/>
</dbReference>
<dbReference type="Gene3D" id="3.30.70.100">
    <property type="match status" value="3"/>
</dbReference>
<dbReference type="Pfam" id="PF00122">
    <property type="entry name" value="E1-E2_ATPase"/>
    <property type="match status" value="1"/>
</dbReference>
<dbReference type="InterPro" id="IPR051014">
    <property type="entry name" value="Cation_Transport_ATPase_IB"/>
</dbReference>